<dbReference type="EMBL" id="CP015098">
    <property type="protein sequence ID" value="AMW14854.1"/>
    <property type="molecule type" value="Genomic_DNA"/>
</dbReference>
<feature type="signal peptide" evidence="1">
    <location>
        <begin position="1"/>
        <end position="28"/>
    </location>
</feature>
<proteinExistence type="predicted"/>
<dbReference type="Proteomes" id="UP000076096">
    <property type="component" value="Chromosome"/>
</dbReference>
<organism evidence="2 3">
    <name type="scientific">Streptomyces qaidamensis</name>
    <dbReference type="NCBI Taxonomy" id="1783515"/>
    <lineage>
        <taxon>Bacteria</taxon>
        <taxon>Bacillati</taxon>
        <taxon>Actinomycetota</taxon>
        <taxon>Actinomycetes</taxon>
        <taxon>Kitasatosporales</taxon>
        <taxon>Streptomycetaceae</taxon>
        <taxon>Streptomyces</taxon>
        <taxon>Streptomyces aurantiacus group</taxon>
    </lineage>
</organism>
<dbReference type="RefSeq" id="WP_062930984.1">
    <property type="nucleotide sequence ID" value="NZ_CP015098.1"/>
</dbReference>
<sequence length="124" mass="13462">MRTTLRRAAAMAFAGVIAVVVATGTAQAKPADTWAGCPYGAVCIYPQNQNPAVSPSHIYWTYGAHNLSNQVGNHWVLNNQYDGAVVELCLSYNANDCTSSIAAEHGEYRDLTPVNSLHLRPHYN</sequence>
<dbReference type="KEGG" id="stsi:A4E84_38585"/>
<keyword evidence="1" id="KW-0732">Signal</keyword>
<gene>
    <name evidence="2" type="ORF">A4E84_38585</name>
</gene>
<evidence type="ECO:0000313" key="2">
    <source>
        <dbReference type="EMBL" id="AMW14854.1"/>
    </source>
</evidence>
<keyword evidence="3" id="KW-1185">Reference proteome</keyword>
<protein>
    <recommendedName>
        <fullName evidence="4">Peptidase inhibitor</fullName>
    </recommendedName>
</protein>
<name>A0A143CBP9_9ACTN</name>
<evidence type="ECO:0000256" key="1">
    <source>
        <dbReference type="SAM" id="SignalP"/>
    </source>
</evidence>
<evidence type="ECO:0000313" key="3">
    <source>
        <dbReference type="Proteomes" id="UP000076096"/>
    </source>
</evidence>
<reference evidence="3" key="1">
    <citation type="submission" date="2016-04" db="EMBL/GenBank/DDBJ databases">
        <authorList>
            <person name="Zhang B."/>
        </authorList>
    </citation>
    <scope>NUCLEOTIDE SEQUENCE [LARGE SCALE GENOMIC DNA]</scope>
    <source>
        <strain evidence="3">S10</strain>
    </source>
</reference>
<dbReference type="AlphaFoldDB" id="A0A143CBP9"/>
<feature type="chain" id="PRO_5007507783" description="Peptidase inhibitor" evidence="1">
    <location>
        <begin position="29"/>
        <end position="124"/>
    </location>
</feature>
<evidence type="ECO:0008006" key="4">
    <source>
        <dbReference type="Google" id="ProtNLM"/>
    </source>
</evidence>
<accession>A0A143CBP9</accession>